<proteinExistence type="inferred from homology"/>
<keyword evidence="3" id="KW-0813">Transport</keyword>
<dbReference type="Pfam" id="PF16913">
    <property type="entry name" value="PUNUT"/>
    <property type="match status" value="1"/>
</dbReference>
<dbReference type="PANTHER" id="PTHR31376">
    <property type="entry name" value="OS09G0467300 PROTEIN-RELATED"/>
    <property type="match status" value="1"/>
</dbReference>
<comment type="caution">
    <text evidence="9">The sequence shown here is derived from an EMBL/GenBank/DDBJ whole genome shotgun (WGS) entry which is preliminary data.</text>
</comment>
<keyword evidence="10" id="KW-1185">Reference proteome</keyword>
<dbReference type="GO" id="GO:0005345">
    <property type="term" value="F:purine nucleobase transmembrane transporter activity"/>
    <property type="evidence" value="ECO:0007669"/>
    <property type="project" value="UniProtKB-ARBA"/>
</dbReference>
<accession>A0AAP0IIA8</accession>
<comment type="subcellular location">
    <subcellularLocation>
        <location evidence="1">Membrane</location>
    </subcellularLocation>
</comment>
<dbReference type="Proteomes" id="UP001417504">
    <property type="component" value="Unassembled WGS sequence"/>
</dbReference>
<protein>
    <submittedName>
        <fullName evidence="9">Uncharacterized protein</fullName>
    </submittedName>
</protein>
<evidence type="ECO:0000256" key="8">
    <source>
        <dbReference type="SAM" id="SignalP"/>
    </source>
</evidence>
<gene>
    <name evidence="9" type="ORF">Sjap_014991</name>
</gene>
<evidence type="ECO:0000256" key="5">
    <source>
        <dbReference type="ARBA" id="ARBA00022989"/>
    </source>
</evidence>
<evidence type="ECO:0000313" key="9">
    <source>
        <dbReference type="EMBL" id="KAK9116044.1"/>
    </source>
</evidence>
<name>A0AAP0IIA8_9MAGN</name>
<evidence type="ECO:0000256" key="1">
    <source>
        <dbReference type="ARBA" id="ARBA00004370"/>
    </source>
</evidence>
<sequence>MHDRGFCWLCLVFSLVQLTFEKVIKKEKFYAVLDMQIYTSIASTFVCIIGLFMSEELKNLKGKMEGV</sequence>
<evidence type="ECO:0000256" key="7">
    <source>
        <dbReference type="SAM" id="Phobius"/>
    </source>
</evidence>
<evidence type="ECO:0000256" key="3">
    <source>
        <dbReference type="ARBA" id="ARBA00022448"/>
    </source>
</evidence>
<feature type="chain" id="PRO_5043043163" evidence="8">
    <location>
        <begin position="22"/>
        <end position="67"/>
    </location>
</feature>
<reference evidence="9 10" key="1">
    <citation type="submission" date="2024-01" db="EMBL/GenBank/DDBJ databases">
        <title>Genome assemblies of Stephania.</title>
        <authorList>
            <person name="Yang L."/>
        </authorList>
    </citation>
    <scope>NUCLEOTIDE SEQUENCE [LARGE SCALE GENOMIC DNA]</scope>
    <source>
        <strain evidence="9">QJT</strain>
        <tissue evidence="9">Leaf</tissue>
    </source>
</reference>
<keyword evidence="8" id="KW-0732">Signal</keyword>
<dbReference type="AlphaFoldDB" id="A0AAP0IIA8"/>
<dbReference type="GO" id="GO:0015211">
    <property type="term" value="F:purine nucleoside transmembrane transporter activity"/>
    <property type="evidence" value="ECO:0007669"/>
    <property type="project" value="InterPro"/>
</dbReference>
<dbReference type="InterPro" id="IPR030182">
    <property type="entry name" value="PUP_plant"/>
</dbReference>
<evidence type="ECO:0000313" key="10">
    <source>
        <dbReference type="Proteomes" id="UP001417504"/>
    </source>
</evidence>
<dbReference type="PANTHER" id="PTHR31376:SF2">
    <property type="entry name" value="PURINE PERMEASE 11-RELATED"/>
    <property type="match status" value="1"/>
</dbReference>
<keyword evidence="5 7" id="KW-1133">Transmembrane helix</keyword>
<evidence type="ECO:0000256" key="2">
    <source>
        <dbReference type="ARBA" id="ARBA00006213"/>
    </source>
</evidence>
<feature type="signal peptide" evidence="8">
    <location>
        <begin position="1"/>
        <end position="21"/>
    </location>
</feature>
<organism evidence="9 10">
    <name type="scientific">Stephania japonica</name>
    <dbReference type="NCBI Taxonomy" id="461633"/>
    <lineage>
        <taxon>Eukaryota</taxon>
        <taxon>Viridiplantae</taxon>
        <taxon>Streptophyta</taxon>
        <taxon>Embryophyta</taxon>
        <taxon>Tracheophyta</taxon>
        <taxon>Spermatophyta</taxon>
        <taxon>Magnoliopsida</taxon>
        <taxon>Ranunculales</taxon>
        <taxon>Menispermaceae</taxon>
        <taxon>Menispermoideae</taxon>
        <taxon>Cissampelideae</taxon>
        <taxon>Stephania</taxon>
    </lineage>
</organism>
<evidence type="ECO:0000256" key="6">
    <source>
        <dbReference type="ARBA" id="ARBA00023136"/>
    </source>
</evidence>
<comment type="similarity">
    <text evidence="2">Belongs to the purine permeases (TC 2.A.7.14) family.</text>
</comment>
<dbReference type="EMBL" id="JBBNAE010000006">
    <property type="protein sequence ID" value="KAK9116044.1"/>
    <property type="molecule type" value="Genomic_DNA"/>
</dbReference>
<keyword evidence="6 7" id="KW-0472">Membrane</keyword>
<evidence type="ECO:0000256" key="4">
    <source>
        <dbReference type="ARBA" id="ARBA00022692"/>
    </source>
</evidence>
<feature type="transmembrane region" description="Helical" evidence="7">
    <location>
        <begin position="37"/>
        <end position="54"/>
    </location>
</feature>
<keyword evidence="4 7" id="KW-0812">Transmembrane</keyword>
<dbReference type="GO" id="GO:0016020">
    <property type="term" value="C:membrane"/>
    <property type="evidence" value="ECO:0007669"/>
    <property type="project" value="UniProtKB-SubCell"/>
</dbReference>